<dbReference type="OrthoDB" id="9803968at2"/>
<evidence type="ECO:0000313" key="8">
    <source>
        <dbReference type="Proteomes" id="UP000245998"/>
    </source>
</evidence>
<dbReference type="GO" id="GO:0006631">
    <property type="term" value="P:fatty acid metabolic process"/>
    <property type="evidence" value="ECO:0007669"/>
    <property type="project" value="UniProtKB-KW"/>
</dbReference>
<evidence type="ECO:0000256" key="1">
    <source>
        <dbReference type="ARBA" id="ARBA00006432"/>
    </source>
</evidence>
<dbReference type="InterPro" id="IPR025110">
    <property type="entry name" value="AMP-bd_C"/>
</dbReference>
<dbReference type="Pfam" id="PF00501">
    <property type="entry name" value="AMP-binding"/>
    <property type="match status" value="1"/>
</dbReference>
<evidence type="ECO:0000256" key="3">
    <source>
        <dbReference type="ARBA" id="ARBA00022832"/>
    </source>
</evidence>
<dbReference type="Gene3D" id="3.30.300.30">
    <property type="match status" value="1"/>
</dbReference>
<evidence type="ECO:0000313" key="7">
    <source>
        <dbReference type="EMBL" id="PWA12998.1"/>
    </source>
</evidence>
<evidence type="ECO:0000256" key="4">
    <source>
        <dbReference type="ARBA" id="ARBA00023098"/>
    </source>
</evidence>
<dbReference type="GO" id="GO:0016874">
    <property type="term" value="F:ligase activity"/>
    <property type="evidence" value="ECO:0007669"/>
    <property type="project" value="UniProtKB-KW"/>
</dbReference>
<name>A0A2U1K7W9_9BACI</name>
<dbReference type="Gene3D" id="3.40.50.12780">
    <property type="entry name" value="N-terminal domain of ligase-like"/>
    <property type="match status" value="1"/>
</dbReference>
<dbReference type="PANTHER" id="PTHR43859:SF4">
    <property type="entry name" value="BUTANOATE--COA LIGASE AAE1-RELATED"/>
    <property type="match status" value="1"/>
</dbReference>
<dbReference type="Proteomes" id="UP000245998">
    <property type="component" value="Unassembled WGS sequence"/>
</dbReference>
<keyword evidence="4" id="KW-0443">Lipid metabolism</keyword>
<keyword evidence="8" id="KW-1185">Reference proteome</keyword>
<dbReference type="CDD" id="cd12119">
    <property type="entry name" value="ttLC_FACS_AlkK_like"/>
    <property type="match status" value="1"/>
</dbReference>
<dbReference type="SUPFAM" id="SSF56801">
    <property type="entry name" value="Acetyl-CoA synthetase-like"/>
    <property type="match status" value="1"/>
</dbReference>
<evidence type="ECO:0000259" key="5">
    <source>
        <dbReference type="Pfam" id="PF00501"/>
    </source>
</evidence>
<feature type="domain" description="AMP-dependent synthetase/ligase" evidence="5">
    <location>
        <begin position="13"/>
        <end position="395"/>
    </location>
</feature>
<evidence type="ECO:0000259" key="6">
    <source>
        <dbReference type="Pfam" id="PF13193"/>
    </source>
</evidence>
<evidence type="ECO:0000256" key="2">
    <source>
        <dbReference type="ARBA" id="ARBA00022598"/>
    </source>
</evidence>
<comment type="caution">
    <text evidence="7">The sequence shown here is derived from an EMBL/GenBank/DDBJ whole genome shotgun (WGS) entry which is preliminary data.</text>
</comment>
<gene>
    <name evidence="7" type="ORF">DCC39_02370</name>
</gene>
<dbReference type="Pfam" id="PF13193">
    <property type="entry name" value="AMP-binding_C"/>
    <property type="match status" value="1"/>
</dbReference>
<dbReference type="EMBL" id="QCZG01000003">
    <property type="protein sequence ID" value="PWA12998.1"/>
    <property type="molecule type" value="Genomic_DNA"/>
</dbReference>
<dbReference type="PANTHER" id="PTHR43859">
    <property type="entry name" value="ACYL-ACTIVATING ENZYME"/>
    <property type="match status" value="1"/>
</dbReference>
<dbReference type="NCBIfam" id="NF004837">
    <property type="entry name" value="PRK06187.1"/>
    <property type="match status" value="1"/>
</dbReference>
<proteinExistence type="inferred from homology"/>
<organism evidence="7 8">
    <name type="scientific">Pueribacillus theae</name>
    <dbReference type="NCBI Taxonomy" id="2171751"/>
    <lineage>
        <taxon>Bacteria</taxon>
        <taxon>Bacillati</taxon>
        <taxon>Bacillota</taxon>
        <taxon>Bacilli</taxon>
        <taxon>Bacillales</taxon>
        <taxon>Bacillaceae</taxon>
        <taxon>Pueribacillus</taxon>
    </lineage>
</organism>
<accession>A0A2U1K7W9</accession>
<dbReference type="FunFam" id="3.30.300.30:FF:000008">
    <property type="entry name" value="2,3-dihydroxybenzoate-AMP ligase"/>
    <property type="match status" value="1"/>
</dbReference>
<dbReference type="InterPro" id="IPR042099">
    <property type="entry name" value="ANL_N_sf"/>
</dbReference>
<dbReference type="InterPro" id="IPR045851">
    <property type="entry name" value="AMP-bd_C_sf"/>
</dbReference>
<keyword evidence="3" id="KW-0276">Fatty acid metabolism</keyword>
<protein>
    <submittedName>
        <fullName evidence="7">Fatty-acid--CoA ligase</fullName>
    </submittedName>
</protein>
<reference evidence="7 8" key="1">
    <citation type="submission" date="2018-04" db="EMBL/GenBank/DDBJ databases">
        <title>Camelliibacillus theae gen. nov., sp. nov., isolated from Pu'er tea.</title>
        <authorList>
            <person name="Niu L."/>
        </authorList>
    </citation>
    <scope>NUCLEOTIDE SEQUENCE [LARGE SCALE GENOMIC DNA]</scope>
    <source>
        <strain evidence="7 8">T8</strain>
    </source>
</reference>
<keyword evidence="2 7" id="KW-0436">Ligase</keyword>
<feature type="domain" description="AMP-binding enzyme C-terminal" evidence="6">
    <location>
        <begin position="446"/>
        <end position="522"/>
    </location>
</feature>
<comment type="similarity">
    <text evidence="1">Belongs to the ATP-dependent AMP-binding enzyme family.</text>
</comment>
<dbReference type="RefSeq" id="WP_116553284.1">
    <property type="nucleotide sequence ID" value="NZ_QCZG01000003.1"/>
</dbReference>
<dbReference type="InterPro" id="IPR000873">
    <property type="entry name" value="AMP-dep_synth/lig_dom"/>
</dbReference>
<dbReference type="AlphaFoldDB" id="A0A2U1K7W9"/>
<sequence>MMNTQLTLNTLLERAEKYFPKKEIISRTHAGMNRFTYAQFGKRTRSLASALEKLGVIRGDKIGTLAWNDHRHLEAYFAIPSMGAVLHTINIRLSVEHLTYIIRNAEDKILLIDKDFVPLIEQIKDNIPSVKAFVIMTDEEQLPDTTLAPVYHYEAIVSEGDENYAFPADLNENEAAGMCYTSATTGNPKGVLYTHRSIVLHSITLGLADTLAISESDIAMPVVPMFHVNAWGMPFAGVWFGTTLVLPGPSFTPKILAELIDSEGVTVTAGVPTVWLGLAQELETGKYATSSLTRVICGGSAAPLGLIRTYEEKFNIPFLHAYGMTETSPIVTVSRLKSYQQDLSNEEKLEIRAKQGLLVPGVEAKIVNENGEVKADGEDMGELLLRGPWITDSYYKEPEKTAETVKDGWLHTGDIATIDEEGFIKLVDRTKDLVKSGGEWISSVDLENALMAHEAVFEAAVVAVPHPRWQERPVAAVVLKDTYKDSVSKEDILEYLEPQFAKWWLPDDVIFMEEIPKTSVGKFLKRELREQLKDHLTSASK</sequence>